<dbReference type="PANTHER" id="PTHR43629:SF2">
    <property type="entry name" value="RHODANESE-LIKE_PPIC DOMAIN-CONTAINING PROTEIN 12, CHLOROPLASTIC"/>
    <property type="match status" value="1"/>
</dbReference>
<accession>A0A1D7VKQ3</accession>
<dbReference type="InterPro" id="IPR046357">
    <property type="entry name" value="PPIase_dom_sf"/>
</dbReference>
<dbReference type="SUPFAM" id="SSF54534">
    <property type="entry name" value="FKBP-like"/>
    <property type="match status" value="1"/>
</dbReference>
<feature type="domain" description="PpiC" evidence="10">
    <location>
        <begin position="1"/>
        <end position="90"/>
    </location>
</feature>
<dbReference type="Gene3D" id="3.10.50.40">
    <property type="match status" value="1"/>
</dbReference>
<dbReference type="InterPro" id="IPR052204">
    <property type="entry name" value="PpiC/parvulin_rotamase"/>
</dbReference>
<dbReference type="PROSITE" id="PS50198">
    <property type="entry name" value="PPIC_PPIASE_2"/>
    <property type="match status" value="1"/>
</dbReference>
<dbReference type="PROSITE" id="PS01096">
    <property type="entry name" value="PPIC_PPIASE_1"/>
    <property type="match status" value="1"/>
</dbReference>
<dbReference type="RefSeq" id="WP_069569325.1">
    <property type="nucleotide sequence ID" value="NZ_CP017157.1"/>
</dbReference>
<evidence type="ECO:0000259" key="10">
    <source>
        <dbReference type="PROSITE" id="PS50198"/>
    </source>
</evidence>
<evidence type="ECO:0000256" key="1">
    <source>
        <dbReference type="ARBA" id="ARBA00004496"/>
    </source>
</evidence>
<evidence type="ECO:0000313" key="11">
    <source>
        <dbReference type="EMBL" id="AOP47344.1"/>
    </source>
</evidence>
<dbReference type="KEGG" id="slc:SL103_14710"/>
<feature type="region of interest" description="Disordered" evidence="9">
    <location>
        <begin position="35"/>
        <end position="54"/>
    </location>
</feature>
<reference evidence="11 12" key="1">
    <citation type="submission" date="2016-09" db="EMBL/GenBank/DDBJ databases">
        <title>Complete genome sequencing of Streptomyces lydicus 103 and metabolic pathways analysis of antibiotic biosynthesis.</title>
        <authorList>
            <person name="Jia N."/>
            <person name="Ding M.-Z."/>
            <person name="Gao F."/>
            <person name="Yuan Y.-J."/>
        </authorList>
    </citation>
    <scope>NUCLEOTIDE SEQUENCE [LARGE SCALE GENOMIC DNA]</scope>
    <source>
        <strain evidence="11 12">103</strain>
    </source>
</reference>
<dbReference type="InterPro" id="IPR023058">
    <property type="entry name" value="PPIase_PpiC_CS"/>
</dbReference>
<evidence type="ECO:0000256" key="9">
    <source>
        <dbReference type="SAM" id="MobiDB-lite"/>
    </source>
</evidence>
<dbReference type="GO" id="GO:0003755">
    <property type="term" value="F:peptidyl-prolyl cis-trans isomerase activity"/>
    <property type="evidence" value="ECO:0007669"/>
    <property type="project" value="UniProtKB-KW"/>
</dbReference>
<evidence type="ECO:0000256" key="5">
    <source>
        <dbReference type="ARBA" id="ARBA00041926"/>
    </source>
</evidence>
<organism evidence="11 12">
    <name type="scientific">Streptomyces lydicus</name>
    <dbReference type="NCBI Taxonomy" id="47763"/>
    <lineage>
        <taxon>Bacteria</taxon>
        <taxon>Bacillati</taxon>
        <taxon>Actinomycetota</taxon>
        <taxon>Actinomycetes</taxon>
        <taxon>Kitasatosporales</taxon>
        <taxon>Streptomycetaceae</taxon>
        <taxon>Streptomyces</taxon>
    </lineage>
</organism>
<dbReference type="Proteomes" id="UP000094094">
    <property type="component" value="Chromosome"/>
</dbReference>
<protein>
    <recommendedName>
        <fullName evidence="4">Peptidyl-prolyl cis-trans isomerase C</fullName>
    </recommendedName>
    <alternativeName>
        <fullName evidence="6">Parvulin</fullName>
    </alternativeName>
    <alternativeName>
        <fullName evidence="5">Rotamase C</fullName>
    </alternativeName>
</protein>
<keyword evidence="8" id="KW-0697">Rotamase</keyword>
<evidence type="ECO:0000256" key="4">
    <source>
        <dbReference type="ARBA" id="ARBA00040926"/>
    </source>
</evidence>
<keyword evidence="3" id="KW-0963">Cytoplasm</keyword>
<dbReference type="PANTHER" id="PTHR43629">
    <property type="entry name" value="PEPTIDYL-PROLYL CIS-TRANS ISOMERASE"/>
    <property type="match status" value="1"/>
</dbReference>
<evidence type="ECO:0000256" key="8">
    <source>
        <dbReference type="PROSITE-ProRule" id="PRU00278"/>
    </source>
</evidence>
<gene>
    <name evidence="11" type="ORF">SL103_14710</name>
</gene>
<keyword evidence="8 11" id="KW-0413">Isomerase</keyword>
<dbReference type="EMBL" id="CP017157">
    <property type="protein sequence ID" value="AOP47344.1"/>
    <property type="molecule type" value="Genomic_DNA"/>
</dbReference>
<dbReference type="Pfam" id="PF00639">
    <property type="entry name" value="Rotamase"/>
    <property type="match status" value="1"/>
</dbReference>
<sequence length="93" mass="9955">MARATARHILVKTETEALNLKEQIENGADFSELAKKHSSCPSSRDGGNLGSFGPGQMVPEFDQVVFSAPVGVVQGPVKTQFGSHLVEVTSRED</sequence>
<evidence type="ECO:0000313" key="12">
    <source>
        <dbReference type="Proteomes" id="UP000094094"/>
    </source>
</evidence>
<evidence type="ECO:0000256" key="2">
    <source>
        <dbReference type="ARBA" id="ARBA00007656"/>
    </source>
</evidence>
<dbReference type="OrthoDB" id="14196at2"/>
<evidence type="ECO:0000256" key="6">
    <source>
        <dbReference type="ARBA" id="ARBA00043072"/>
    </source>
</evidence>
<name>A0A1D7VKQ3_9ACTN</name>
<comment type="similarity">
    <text evidence="2">Belongs to the PpiC/parvulin rotamase family.</text>
</comment>
<proteinExistence type="inferred from homology"/>
<keyword evidence="12" id="KW-1185">Reference proteome</keyword>
<comment type="function">
    <text evidence="7">PPIases accelerate the folding of proteins. It prefers amino acid residues with hydrophobic side chains like leucine and phenylalanine in the P1 position of the peptides substrates.</text>
</comment>
<evidence type="ECO:0000256" key="7">
    <source>
        <dbReference type="ARBA" id="ARBA00046231"/>
    </source>
</evidence>
<evidence type="ECO:0000256" key="3">
    <source>
        <dbReference type="ARBA" id="ARBA00022490"/>
    </source>
</evidence>
<dbReference type="InterPro" id="IPR000297">
    <property type="entry name" value="PPIase_PpiC"/>
</dbReference>
<comment type="subcellular location">
    <subcellularLocation>
        <location evidence="1">Cytoplasm</location>
    </subcellularLocation>
</comment>
<dbReference type="AlphaFoldDB" id="A0A1D7VKQ3"/>
<dbReference type="GO" id="GO:0005737">
    <property type="term" value="C:cytoplasm"/>
    <property type="evidence" value="ECO:0007669"/>
    <property type="project" value="UniProtKB-SubCell"/>
</dbReference>